<evidence type="ECO:0000313" key="2">
    <source>
        <dbReference type="EMBL" id="RXH83902.1"/>
    </source>
</evidence>
<organism evidence="2 3">
    <name type="scientific">Malus domestica</name>
    <name type="common">Apple</name>
    <name type="synonym">Pyrus malus</name>
    <dbReference type="NCBI Taxonomy" id="3750"/>
    <lineage>
        <taxon>Eukaryota</taxon>
        <taxon>Viridiplantae</taxon>
        <taxon>Streptophyta</taxon>
        <taxon>Embryophyta</taxon>
        <taxon>Tracheophyta</taxon>
        <taxon>Spermatophyta</taxon>
        <taxon>Magnoliopsida</taxon>
        <taxon>eudicotyledons</taxon>
        <taxon>Gunneridae</taxon>
        <taxon>Pentapetalae</taxon>
        <taxon>rosids</taxon>
        <taxon>fabids</taxon>
        <taxon>Rosales</taxon>
        <taxon>Rosaceae</taxon>
        <taxon>Amygdaloideae</taxon>
        <taxon>Maleae</taxon>
        <taxon>Malus</taxon>
    </lineage>
</organism>
<protein>
    <submittedName>
        <fullName evidence="2">Uncharacterized protein</fullName>
    </submittedName>
</protein>
<feature type="region of interest" description="Disordered" evidence="1">
    <location>
        <begin position="31"/>
        <end position="55"/>
    </location>
</feature>
<proteinExistence type="predicted"/>
<gene>
    <name evidence="2" type="ORF">DVH24_013147</name>
</gene>
<reference evidence="2 3" key="1">
    <citation type="submission" date="2018-10" db="EMBL/GenBank/DDBJ databases">
        <title>A high-quality apple genome assembly.</title>
        <authorList>
            <person name="Hu J."/>
        </authorList>
    </citation>
    <scope>NUCLEOTIDE SEQUENCE [LARGE SCALE GENOMIC DNA]</scope>
    <source>
        <strain evidence="3">cv. HFTH1</strain>
        <tissue evidence="2">Young leaf</tissue>
    </source>
</reference>
<accession>A0A498IPM0</accession>
<dbReference type="AlphaFoldDB" id="A0A498IPM0"/>
<evidence type="ECO:0000313" key="3">
    <source>
        <dbReference type="Proteomes" id="UP000290289"/>
    </source>
</evidence>
<dbReference type="Proteomes" id="UP000290289">
    <property type="component" value="Chromosome 11"/>
</dbReference>
<keyword evidence="3" id="KW-1185">Reference proteome</keyword>
<dbReference type="EMBL" id="RDQH01000337">
    <property type="protein sequence ID" value="RXH83902.1"/>
    <property type="molecule type" value="Genomic_DNA"/>
</dbReference>
<name>A0A498IPM0_MALDO</name>
<comment type="caution">
    <text evidence="2">The sequence shown here is derived from an EMBL/GenBank/DDBJ whole genome shotgun (WGS) entry which is preliminary data.</text>
</comment>
<sequence>MTYQTNNKPLSPSLCRGPWPHLHVACCPPPKIQEPRRSIPPKLKLTPKSSSPRHTRPPFFFQCSNVLFSSSPSTCTFALRNLQFGLLHLDLSECLVGTWLLDF</sequence>
<evidence type="ECO:0000256" key="1">
    <source>
        <dbReference type="SAM" id="MobiDB-lite"/>
    </source>
</evidence>